<dbReference type="InterPro" id="IPR045312">
    <property type="entry name" value="PCBER-like"/>
</dbReference>
<evidence type="ECO:0000313" key="5">
    <source>
        <dbReference type="Proteomes" id="UP000799428"/>
    </source>
</evidence>
<gene>
    <name evidence="4" type="ORF">K504DRAFT_306284</name>
</gene>
<dbReference type="PANTHER" id="PTHR47706:SF1">
    <property type="entry name" value="CIPA-LIKE, PUTATIVE (AFU_ORTHOLOGUE AFUA_1G12460)-RELATED"/>
    <property type="match status" value="1"/>
</dbReference>
<keyword evidence="2" id="KW-0560">Oxidoreductase</keyword>
<dbReference type="OrthoDB" id="9974981at2759"/>
<dbReference type="GO" id="GO:0016491">
    <property type="term" value="F:oxidoreductase activity"/>
    <property type="evidence" value="ECO:0007669"/>
    <property type="project" value="UniProtKB-KW"/>
</dbReference>
<dbReference type="InterPro" id="IPR036291">
    <property type="entry name" value="NAD(P)-bd_dom_sf"/>
</dbReference>
<keyword evidence="5" id="KW-1185">Reference proteome</keyword>
<name>A0A6G1K6G9_9PLEO</name>
<dbReference type="Pfam" id="PF05368">
    <property type="entry name" value="NmrA"/>
    <property type="match status" value="1"/>
</dbReference>
<organism evidence="4 5">
    <name type="scientific">Pleomassaria siparia CBS 279.74</name>
    <dbReference type="NCBI Taxonomy" id="1314801"/>
    <lineage>
        <taxon>Eukaryota</taxon>
        <taxon>Fungi</taxon>
        <taxon>Dikarya</taxon>
        <taxon>Ascomycota</taxon>
        <taxon>Pezizomycotina</taxon>
        <taxon>Dothideomycetes</taxon>
        <taxon>Pleosporomycetidae</taxon>
        <taxon>Pleosporales</taxon>
        <taxon>Pleomassariaceae</taxon>
        <taxon>Pleomassaria</taxon>
    </lineage>
</organism>
<dbReference type="InterPro" id="IPR051609">
    <property type="entry name" value="NmrA/Isoflavone_reductase-like"/>
</dbReference>
<dbReference type="AlphaFoldDB" id="A0A6G1K6G9"/>
<evidence type="ECO:0000313" key="4">
    <source>
        <dbReference type="EMBL" id="KAF2708414.1"/>
    </source>
</evidence>
<feature type="domain" description="NmrA-like" evidence="3">
    <location>
        <begin position="49"/>
        <end position="273"/>
    </location>
</feature>
<reference evidence="4" key="1">
    <citation type="journal article" date="2020" name="Stud. Mycol.">
        <title>101 Dothideomycetes genomes: a test case for predicting lifestyles and emergence of pathogens.</title>
        <authorList>
            <person name="Haridas S."/>
            <person name="Albert R."/>
            <person name="Binder M."/>
            <person name="Bloem J."/>
            <person name="Labutti K."/>
            <person name="Salamov A."/>
            <person name="Andreopoulos B."/>
            <person name="Baker S."/>
            <person name="Barry K."/>
            <person name="Bills G."/>
            <person name="Bluhm B."/>
            <person name="Cannon C."/>
            <person name="Castanera R."/>
            <person name="Culley D."/>
            <person name="Daum C."/>
            <person name="Ezra D."/>
            <person name="Gonzalez J."/>
            <person name="Henrissat B."/>
            <person name="Kuo A."/>
            <person name="Liang C."/>
            <person name="Lipzen A."/>
            <person name="Lutzoni F."/>
            <person name="Magnuson J."/>
            <person name="Mondo S."/>
            <person name="Nolan M."/>
            <person name="Ohm R."/>
            <person name="Pangilinan J."/>
            <person name="Park H.-J."/>
            <person name="Ramirez L."/>
            <person name="Alfaro M."/>
            <person name="Sun H."/>
            <person name="Tritt A."/>
            <person name="Yoshinaga Y."/>
            <person name="Zwiers L.-H."/>
            <person name="Turgeon B."/>
            <person name="Goodwin S."/>
            <person name="Spatafora J."/>
            <person name="Crous P."/>
            <person name="Grigoriev I."/>
        </authorList>
    </citation>
    <scope>NUCLEOTIDE SEQUENCE</scope>
    <source>
        <strain evidence="4">CBS 279.74</strain>
    </source>
</reference>
<sequence>MWRHVYKDLTDATNLLSFLILLSPSTKIFLSSTAFPDSNPYQRKMLTTHVALAGASGNLGLPILDMLLNAGMYVTVLSRINGNSSKLCPHQNLTIKEVDFTSVTCIASALSGVEVVVSCLATLAIGSQNPLIDAAIAAGVKRFIPAEFGMDSQNPLAAQLPVCAPKVATQSYLLDKSMVSNYDDNKEGFTYTAIANGMFLDWGLKMGILVDLKRHTATLYNGGHVPFSATTLADVAKAVLGVIQHREQTENRVVYVQSALVTQNQLLRYARDKDGVEWETVSKSTEEIRKESLDELEKGPEAADVEAAMLGFCICGMWDVEYGCDFSAHLDNGLLGVEGLGEDGVRNLVESFL</sequence>
<evidence type="ECO:0000256" key="1">
    <source>
        <dbReference type="ARBA" id="ARBA00022857"/>
    </source>
</evidence>
<proteinExistence type="predicted"/>
<keyword evidence="1" id="KW-0521">NADP</keyword>
<dbReference type="Proteomes" id="UP000799428">
    <property type="component" value="Unassembled WGS sequence"/>
</dbReference>
<dbReference type="InterPro" id="IPR008030">
    <property type="entry name" value="NmrA-like"/>
</dbReference>
<dbReference type="EMBL" id="MU005772">
    <property type="protein sequence ID" value="KAF2708414.1"/>
    <property type="molecule type" value="Genomic_DNA"/>
</dbReference>
<dbReference type="SUPFAM" id="SSF51735">
    <property type="entry name" value="NAD(P)-binding Rossmann-fold domains"/>
    <property type="match status" value="1"/>
</dbReference>
<evidence type="ECO:0000256" key="2">
    <source>
        <dbReference type="ARBA" id="ARBA00023002"/>
    </source>
</evidence>
<evidence type="ECO:0000259" key="3">
    <source>
        <dbReference type="Pfam" id="PF05368"/>
    </source>
</evidence>
<dbReference type="Gene3D" id="3.90.25.10">
    <property type="entry name" value="UDP-galactose 4-epimerase, domain 1"/>
    <property type="match status" value="1"/>
</dbReference>
<dbReference type="CDD" id="cd05259">
    <property type="entry name" value="PCBER_SDR_a"/>
    <property type="match status" value="1"/>
</dbReference>
<protein>
    <submittedName>
        <fullName evidence="4">Oxidoreductase CipA-like protein</fullName>
    </submittedName>
</protein>
<dbReference type="PANTHER" id="PTHR47706">
    <property type="entry name" value="NMRA-LIKE FAMILY PROTEIN"/>
    <property type="match status" value="1"/>
</dbReference>
<dbReference type="Gene3D" id="3.40.50.720">
    <property type="entry name" value="NAD(P)-binding Rossmann-like Domain"/>
    <property type="match status" value="1"/>
</dbReference>
<accession>A0A6G1K6G9</accession>